<dbReference type="OrthoDB" id="514299at2759"/>
<evidence type="ECO:0000256" key="9">
    <source>
        <dbReference type="ARBA" id="ARBA00023180"/>
    </source>
</evidence>
<evidence type="ECO:0000256" key="5">
    <source>
        <dbReference type="ARBA" id="ARBA00022968"/>
    </source>
</evidence>
<evidence type="ECO:0000256" key="8">
    <source>
        <dbReference type="ARBA" id="ARBA00023136"/>
    </source>
</evidence>
<evidence type="ECO:0000256" key="7">
    <source>
        <dbReference type="ARBA" id="ARBA00023034"/>
    </source>
</evidence>
<dbReference type="InterPro" id="IPR009729">
    <property type="entry name" value="Gal-3-0_sulfotransfrase"/>
</dbReference>
<dbReference type="SUPFAM" id="SSF52540">
    <property type="entry name" value="P-loop containing nucleoside triphosphate hydrolases"/>
    <property type="match status" value="1"/>
</dbReference>
<evidence type="ECO:0000256" key="10">
    <source>
        <dbReference type="SAM" id="Phobius"/>
    </source>
</evidence>
<protein>
    <submittedName>
        <fullName evidence="12">Galactose-3-O-sulfotransferase 2 isoform X2</fullName>
    </submittedName>
</protein>
<organism evidence="11 12">
    <name type="scientific">Lingula anatina</name>
    <name type="common">Brachiopod</name>
    <name type="synonym">Lingula unguis</name>
    <dbReference type="NCBI Taxonomy" id="7574"/>
    <lineage>
        <taxon>Eukaryota</taxon>
        <taxon>Metazoa</taxon>
        <taxon>Spiralia</taxon>
        <taxon>Lophotrochozoa</taxon>
        <taxon>Brachiopoda</taxon>
        <taxon>Linguliformea</taxon>
        <taxon>Lingulata</taxon>
        <taxon>Lingulida</taxon>
        <taxon>Linguloidea</taxon>
        <taxon>Lingulidae</taxon>
        <taxon>Lingula</taxon>
    </lineage>
</organism>
<dbReference type="RefSeq" id="XP_013412877.1">
    <property type="nucleotide sequence ID" value="XM_013557423.1"/>
</dbReference>
<dbReference type="Pfam" id="PF06990">
    <property type="entry name" value="Gal-3-0_sulfotr"/>
    <property type="match status" value="1"/>
</dbReference>
<dbReference type="GO" id="GO:0001733">
    <property type="term" value="F:galactosylceramide sulfotransferase activity"/>
    <property type="evidence" value="ECO:0007669"/>
    <property type="project" value="InterPro"/>
</dbReference>
<keyword evidence="8 10" id="KW-0472">Membrane</keyword>
<dbReference type="InterPro" id="IPR027417">
    <property type="entry name" value="P-loop_NTPase"/>
</dbReference>
<keyword evidence="3" id="KW-0808">Transferase</keyword>
<proteinExistence type="inferred from homology"/>
<evidence type="ECO:0000256" key="2">
    <source>
        <dbReference type="ARBA" id="ARBA00008124"/>
    </source>
</evidence>
<evidence type="ECO:0000256" key="4">
    <source>
        <dbReference type="ARBA" id="ARBA00022692"/>
    </source>
</evidence>
<keyword evidence="7" id="KW-0333">Golgi apparatus</keyword>
<evidence type="ECO:0000256" key="1">
    <source>
        <dbReference type="ARBA" id="ARBA00004323"/>
    </source>
</evidence>
<keyword evidence="6 10" id="KW-1133">Transmembrane helix</keyword>
<keyword evidence="9" id="KW-0325">Glycoprotein</keyword>
<dbReference type="GeneID" id="106175430"/>
<dbReference type="PANTHER" id="PTHR14647:SF87">
    <property type="entry name" value="PUTATIVE-RELATED"/>
    <property type="match status" value="1"/>
</dbReference>
<dbReference type="GO" id="GO:0000139">
    <property type="term" value="C:Golgi membrane"/>
    <property type="evidence" value="ECO:0007669"/>
    <property type="project" value="UniProtKB-SubCell"/>
</dbReference>
<comment type="subcellular location">
    <subcellularLocation>
        <location evidence="1">Golgi apparatus membrane</location>
        <topology evidence="1">Single-pass type II membrane protein</topology>
    </subcellularLocation>
</comment>
<evidence type="ECO:0000256" key="6">
    <source>
        <dbReference type="ARBA" id="ARBA00022989"/>
    </source>
</evidence>
<keyword evidence="4 10" id="KW-0812">Transmembrane</keyword>
<sequence>MAKESTNLDTSQDRTGMARIGVILPSILLGLVIVVAIQIHVLRETYIELREEMIRLHKHTNVRNVPGVPLTDYLDLESENADNYLDQYTTALHNTDDDQMDEASQGTSIDADVPPHQNIVILKTHKTASSTLQNILMRFGIERNLTFAIGKGVYRLGYPYHFRKNDTFPLNVDHINIFCHHARYSDDIKEIMPSDSKYITILREPLSLFPSLFFYYDIPSVLRMNVTGSVALDTFTSNPTEWTRAIPVYGSSLRNPMLFDLGLPLASLGNLSDIRSYIQRIDTVYDLILICEYFDESLIMMRDMLNWSTDDIVYIKQNARSDDHSKPISSKTVEKLRKWNEGDEVLYDHFNRTFWNKAKKYGLAKLQHEVAKFRSRLREWARSCVSDVPIRGIEMKDKDFRPYGPNTLVYPLLPEQNQNSTCRHLVKPELKFTVEIVRSMYARGLFQLPSTRNESQQNEYVLLDALVNS</sequence>
<reference evidence="12" key="1">
    <citation type="submission" date="2025-08" db="UniProtKB">
        <authorList>
            <consortium name="RefSeq"/>
        </authorList>
    </citation>
    <scope>IDENTIFICATION</scope>
    <source>
        <tissue evidence="12">Gonads</tissue>
    </source>
</reference>
<keyword evidence="11" id="KW-1185">Reference proteome</keyword>
<evidence type="ECO:0000313" key="12">
    <source>
        <dbReference type="RefSeq" id="XP_013412877.1"/>
    </source>
</evidence>
<dbReference type="Proteomes" id="UP000085678">
    <property type="component" value="Unplaced"/>
</dbReference>
<keyword evidence="5" id="KW-0735">Signal-anchor</keyword>
<accession>A0A1S3JRB1</accession>
<gene>
    <name evidence="12" type="primary">LOC106175430</name>
</gene>
<dbReference type="Gene3D" id="3.40.50.300">
    <property type="entry name" value="P-loop containing nucleotide triphosphate hydrolases"/>
    <property type="match status" value="1"/>
</dbReference>
<comment type="similarity">
    <text evidence="2">Belongs to the galactose-3-O-sulfotransferase family.</text>
</comment>
<name>A0A1S3JRB1_LINAN</name>
<evidence type="ECO:0000256" key="3">
    <source>
        <dbReference type="ARBA" id="ARBA00022679"/>
    </source>
</evidence>
<evidence type="ECO:0000313" key="11">
    <source>
        <dbReference type="Proteomes" id="UP000085678"/>
    </source>
</evidence>
<dbReference type="AlphaFoldDB" id="A0A1S3JRB1"/>
<dbReference type="GO" id="GO:0009247">
    <property type="term" value="P:glycolipid biosynthetic process"/>
    <property type="evidence" value="ECO:0007669"/>
    <property type="project" value="InterPro"/>
</dbReference>
<feature type="transmembrane region" description="Helical" evidence="10">
    <location>
        <begin position="20"/>
        <end position="41"/>
    </location>
</feature>
<dbReference type="PANTHER" id="PTHR14647">
    <property type="entry name" value="GALACTOSE-3-O-SULFOTRANSFERASE"/>
    <property type="match status" value="1"/>
</dbReference>